<dbReference type="EMBL" id="RCMI01000339">
    <property type="protein sequence ID" value="KAG2916469.1"/>
    <property type="molecule type" value="Genomic_DNA"/>
</dbReference>
<name>A0A329RRF1_9STRA</name>
<reference evidence="6 7" key="1">
    <citation type="submission" date="2018-01" db="EMBL/GenBank/DDBJ databases">
        <title>Draft genome of the strawberry crown rot pathogen Phytophthora cactorum.</title>
        <authorList>
            <person name="Armitage A.D."/>
            <person name="Lysoe E."/>
            <person name="Nellist C.F."/>
            <person name="Harrison R.J."/>
            <person name="Brurberg M.B."/>
        </authorList>
    </citation>
    <scope>NUCLEOTIDE SEQUENCE [LARGE SCALE GENOMIC DNA]</scope>
    <source>
        <strain evidence="6 7">10300</strain>
    </source>
</reference>
<feature type="region of interest" description="Disordered" evidence="1">
    <location>
        <begin position="197"/>
        <end position="229"/>
    </location>
</feature>
<dbReference type="Proteomes" id="UP000697107">
    <property type="component" value="Unassembled WGS sequence"/>
</dbReference>
<dbReference type="OrthoDB" id="106680at2759"/>
<dbReference type="EMBL" id="MJFZ01000573">
    <property type="protein sequence ID" value="RAW27317.1"/>
    <property type="molecule type" value="Genomic_DNA"/>
</dbReference>
<dbReference type="AlphaFoldDB" id="A0A329RRF1"/>
<dbReference type="EMBL" id="RCMK01000129">
    <property type="protein sequence ID" value="KAG2947593.1"/>
    <property type="molecule type" value="Genomic_DNA"/>
</dbReference>
<dbReference type="VEuPathDB" id="FungiDB:PC110_g16282"/>
<protein>
    <submittedName>
        <fullName evidence="6">Uncharacterized protein</fullName>
    </submittedName>
</protein>
<evidence type="ECO:0000256" key="1">
    <source>
        <dbReference type="SAM" id="MobiDB-lite"/>
    </source>
</evidence>
<reference evidence="2" key="2">
    <citation type="submission" date="2018-10" db="EMBL/GenBank/DDBJ databases">
        <title>Effector identification in a new, highly contiguous assembly of the strawberry crown rot pathogen Phytophthora cactorum.</title>
        <authorList>
            <person name="Armitage A.D."/>
            <person name="Nellist C.F."/>
            <person name="Bates H."/>
            <person name="Vickerstaff R.J."/>
            <person name="Harrison R.J."/>
        </authorList>
    </citation>
    <scope>NUCLEOTIDE SEQUENCE</scope>
    <source>
        <strain evidence="2">4032</strain>
        <strain evidence="3">4040</strain>
        <strain evidence="4">P415</strain>
        <strain evidence="5">P421</strain>
    </source>
</reference>
<evidence type="ECO:0000313" key="3">
    <source>
        <dbReference type="EMBL" id="KAG2947593.1"/>
    </source>
</evidence>
<dbReference type="Proteomes" id="UP000736787">
    <property type="component" value="Unassembled WGS sequence"/>
</dbReference>
<evidence type="ECO:0000313" key="5">
    <source>
        <dbReference type="EMBL" id="KAG3223983.1"/>
    </source>
</evidence>
<evidence type="ECO:0000313" key="7">
    <source>
        <dbReference type="Proteomes" id="UP000251314"/>
    </source>
</evidence>
<comment type="caution">
    <text evidence="6">The sequence shown here is derived from an EMBL/GenBank/DDBJ whole genome shotgun (WGS) entry which is preliminary data.</text>
</comment>
<evidence type="ECO:0000313" key="4">
    <source>
        <dbReference type="EMBL" id="KAG2989597.1"/>
    </source>
</evidence>
<proteinExistence type="predicted"/>
<sequence>MGYAAHLLELKRSFAEMQRLGLEGGPAKEHVALAGKLKTRHCMPRLLEVMFSDRFSNRLHEIDRWPSRQDLDTNETQANASIWVDVHEEFNTPRQEYGALVSELVTFSKCNPSIIVAHDAAKLRDMWKDVTSRYNTALANSRVSGNHDNDFFSYCSGKIDVLYLHEWLRIKPDLDVTVECKLPRSARINNMGTNISDEESEIEMQGPPKKQRCRKPKSTSPTKGDMTDTLLAKLDRSKAGSAELERDCRLAQICCYAEYTTSTT</sequence>
<evidence type="ECO:0000313" key="2">
    <source>
        <dbReference type="EMBL" id="KAG2916469.1"/>
    </source>
</evidence>
<dbReference type="EMBL" id="RCMV01000127">
    <property type="protein sequence ID" value="KAG3223983.1"/>
    <property type="molecule type" value="Genomic_DNA"/>
</dbReference>
<organism evidence="6 7">
    <name type="scientific">Phytophthora cactorum</name>
    <dbReference type="NCBI Taxonomy" id="29920"/>
    <lineage>
        <taxon>Eukaryota</taxon>
        <taxon>Sar</taxon>
        <taxon>Stramenopiles</taxon>
        <taxon>Oomycota</taxon>
        <taxon>Peronosporomycetes</taxon>
        <taxon>Peronosporales</taxon>
        <taxon>Peronosporaceae</taxon>
        <taxon>Phytophthora</taxon>
    </lineage>
</organism>
<keyword evidence="7" id="KW-1185">Reference proteome</keyword>
<dbReference type="Proteomes" id="UP000760860">
    <property type="component" value="Unassembled WGS sequence"/>
</dbReference>
<evidence type="ECO:0000313" key="6">
    <source>
        <dbReference type="EMBL" id="RAW27317.1"/>
    </source>
</evidence>
<accession>A0A329RRF1</accession>
<dbReference type="Proteomes" id="UP000251314">
    <property type="component" value="Unassembled WGS sequence"/>
</dbReference>
<dbReference type="Proteomes" id="UP000774804">
    <property type="component" value="Unassembled WGS sequence"/>
</dbReference>
<gene>
    <name evidence="6" type="ORF">PC110_g16282</name>
    <name evidence="2" type="ORF">PC115_g11049</name>
    <name evidence="3" type="ORF">PC117_g6704</name>
    <name evidence="4" type="ORF">PC118_g6073</name>
    <name evidence="5" type="ORF">PC129_g5355</name>
</gene>
<dbReference type="EMBL" id="RCML01000131">
    <property type="protein sequence ID" value="KAG2989597.1"/>
    <property type="molecule type" value="Genomic_DNA"/>
</dbReference>